<keyword evidence="12" id="KW-1185">Reference proteome</keyword>
<name>A0AAN9UVE0_9PEZI</name>
<comment type="catalytic activity">
    <reaction evidence="7">
        <text>L-threonyl-[protein] + ATP = O-phospho-L-threonyl-[protein] + ADP + H(+)</text>
        <dbReference type="Rhea" id="RHEA:46608"/>
        <dbReference type="Rhea" id="RHEA-COMP:11060"/>
        <dbReference type="Rhea" id="RHEA-COMP:11605"/>
        <dbReference type="ChEBI" id="CHEBI:15378"/>
        <dbReference type="ChEBI" id="CHEBI:30013"/>
        <dbReference type="ChEBI" id="CHEBI:30616"/>
        <dbReference type="ChEBI" id="CHEBI:61977"/>
        <dbReference type="ChEBI" id="CHEBI:456216"/>
        <dbReference type="EC" id="2.7.11.1"/>
    </reaction>
</comment>
<feature type="region of interest" description="Disordered" evidence="9">
    <location>
        <begin position="1"/>
        <end position="121"/>
    </location>
</feature>
<dbReference type="InterPro" id="IPR024604">
    <property type="entry name" value="GSG2_C"/>
</dbReference>
<evidence type="ECO:0000256" key="1">
    <source>
        <dbReference type="ARBA" id="ARBA00012513"/>
    </source>
</evidence>
<feature type="compositionally biased region" description="Basic residues" evidence="9">
    <location>
        <begin position="1"/>
        <end position="19"/>
    </location>
</feature>
<dbReference type="InterPro" id="IPR000719">
    <property type="entry name" value="Prot_kinase_dom"/>
</dbReference>
<feature type="domain" description="Protein kinase" evidence="10">
    <location>
        <begin position="138"/>
        <end position="541"/>
    </location>
</feature>
<keyword evidence="3" id="KW-0808">Transferase</keyword>
<dbReference type="AlphaFoldDB" id="A0AAN9UVE0"/>
<dbReference type="Gene3D" id="3.30.200.20">
    <property type="entry name" value="Phosphorylase Kinase, domain 1"/>
    <property type="match status" value="1"/>
</dbReference>
<reference evidence="11 12" key="1">
    <citation type="submission" date="2024-02" db="EMBL/GenBank/DDBJ databases">
        <title>De novo assembly and annotation of 12 fungi associated with fruit tree decline syndrome in Ontario, Canada.</title>
        <authorList>
            <person name="Sulman M."/>
            <person name="Ellouze W."/>
            <person name="Ilyukhin E."/>
        </authorList>
    </citation>
    <scope>NUCLEOTIDE SEQUENCE [LARGE SCALE GENOMIC DNA]</scope>
    <source>
        <strain evidence="11 12">M11/M66-122</strain>
    </source>
</reference>
<dbReference type="GO" id="GO:0005634">
    <property type="term" value="C:nucleus"/>
    <property type="evidence" value="ECO:0007669"/>
    <property type="project" value="TreeGrafter"/>
</dbReference>
<gene>
    <name evidence="11" type="ORF">SLS62_001757</name>
</gene>
<dbReference type="Proteomes" id="UP001320420">
    <property type="component" value="Unassembled WGS sequence"/>
</dbReference>
<evidence type="ECO:0000256" key="2">
    <source>
        <dbReference type="ARBA" id="ARBA00022527"/>
    </source>
</evidence>
<evidence type="ECO:0000256" key="6">
    <source>
        <dbReference type="ARBA" id="ARBA00022840"/>
    </source>
</evidence>
<dbReference type="Gene3D" id="1.10.510.10">
    <property type="entry name" value="Transferase(Phosphotransferase) domain 1"/>
    <property type="match status" value="1"/>
</dbReference>
<evidence type="ECO:0000256" key="5">
    <source>
        <dbReference type="ARBA" id="ARBA00022777"/>
    </source>
</evidence>
<keyword evidence="5" id="KW-0418">Kinase</keyword>
<dbReference type="SMART" id="SM01331">
    <property type="entry name" value="DUF3635"/>
    <property type="match status" value="1"/>
</dbReference>
<comment type="caution">
    <text evidence="11">The sequence shown here is derived from an EMBL/GenBank/DDBJ whole genome shotgun (WGS) entry which is preliminary data.</text>
</comment>
<evidence type="ECO:0000259" key="10">
    <source>
        <dbReference type="PROSITE" id="PS50011"/>
    </source>
</evidence>
<proteinExistence type="predicted"/>
<comment type="catalytic activity">
    <reaction evidence="8">
        <text>L-seryl-[protein] + ATP = O-phospho-L-seryl-[protein] + ADP + H(+)</text>
        <dbReference type="Rhea" id="RHEA:17989"/>
        <dbReference type="Rhea" id="RHEA-COMP:9863"/>
        <dbReference type="Rhea" id="RHEA-COMP:11604"/>
        <dbReference type="ChEBI" id="CHEBI:15378"/>
        <dbReference type="ChEBI" id="CHEBI:29999"/>
        <dbReference type="ChEBI" id="CHEBI:30616"/>
        <dbReference type="ChEBI" id="CHEBI:83421"/>
        <dbReference type="ChEBI" id="CHEBI:456216"/>
        <dbReference type="EC" id="2.7.11.1"/>
    </reaction>
</comment>
<dbReference type="PROSITE" id="PS50011">
    <property type="entry name" value="PROTEIN_KINASE_DOM"/>
    <property type="match status" value="1"/>
</dbReference>
<dbReference type="InterPro" id="IPR011009">
    <property type="entry name" value="Kinase-like_dom_sf"/>
</dbReference>
<evidence type="ECO:0000256" key="9">
    <source>
        <dbReference type="SAM" id="MobiDB-lite"/>
    </source>
</evidence>
<evidence type="ECO:0000313" key="11">
    <source>
        <dbReference type="EMBL" id="KAK7756165.1"/>
    </source>
</evidence>
<keyword evidence="6" id="KW-0067">ATP-binding</keyword>
<keyword evidence="2" id="KW-0723">Serine/threonine-protein kinase</keyword>
<dbReference type="GO" id="GO:0005524">
    <property type="term" value="F:ATP binding"/>
    <property type="evidence" value="ECO:0007669"/>
    <property type="project" value="UniProtKB-KW"/>
</dbReference>
<protein>
    <recommendedName>
        <fullName evidence="1">non-specific serine/threonine protein kinase</fullName>
        <ecNumber evidence="1">2.7.11.1</ecNumber>
    </recommendedName>
</protein>
<dbReference type="GO" id="GO:0035556">
    <property type="term" value="P:intracellular signal transduction"/>
    <property type="evidence" value="ECO:0007669"/>
    <property type="project" value="TreeGrafter"/>
</dbReference>
<dbReference type="PANTHER" id="PTHR24419:SF18">
    <property type="entry name" value="SERINE_THREONINE-PROTEIN KINASE HASPIN"/>
    <property type="match status" value="1"/>
</dbReference>
<evidence type="ECO:0000256" key="3">
    <source>
        <dbReference type="ARBA" id="ARBA00022679"/>
    </source>
</evidence>
<evidence type="ECO:0000256" key="8">
    <source>
        <dbReference type="ARBA" id="ARBA00048679"/>
    </source>
</evidence>
<keyword evidence="4" id="KW-0547">Nucleotide-binding</keyword>
<dbReference type="GO" id="GO:0000278">
    <property type="term" value="P:mitotic cell cycle"/>
    <property type="evidence" value="ECO:0007669"/>
    <property type="project" value="TreeGrafter"/>
</dbReference>
<evidence type="ECO:0000256" key="7">
    <source>
        <dbReference type="ARBA" id="ARBA00047899"/>
    </source>
</evidence>
<accession>A0AAN9UVE0</accession>
<dbReference type="GO" id="GO:0005737">
    <property type="term" value="C:cytoplasm"/>
    <property type="evidence" value="ECO:0007669"/>
    <property type="project" value="TreeGrafter"/>
</dbReference>
<dbReference type="Pfam" id="PF12330">
    <property type="entry name" value="Haspin_kinase"/>
    <property type="match status" value="1"/>
</dbReference>
<dbReference type="EMBL" id="JAKJXP020000008">
    <property type="protein sequence ID" value="KAK7756165.1"/>
    <property type="molecule type" value="Genomic_DNA"/>
</dbReference>
<sequence>MKKQPAVRKYGKQHTKPKQSRLFAELPQTPVRPAKTNSRVELEVPLNDDAIDEVTGKLTAVTLQDENTPPPDPVEPVKRRRGRPSAAKPSPKVKEPTKCQTPRPPSPPISLMSEPPAEPSIPGQELSVLTWSEVCPLGDRIVKIAEASYAEVYRVTNERGTSIIKVIRMQSPIKPKTKAQEKSGLVDEEPHSEADLMGELKISEWLADIPGFVVYKERYIVQGKACRELLETHQTFHKKLKRQDPDRLQFYPSPSRYLDGTKFLVVELGDAGIALEDFELTTTDQLWDIFFHVTIALARAETHIEFEHRDLHEGNLCVRRTGEPIPAGERTRSAHFGHSGLEITILDYGLSRACDDYENDDSLPVAYDLERDLSIFTSEHAAQCEVYRQMRSFLLRGDRTCLPPKSHKTPYAQGIDGPIDWRVHEPYTNVLWLAYIYQYMLDNFRGPKKDLTTFKRLTKELWLYLNPKAGNNMPGFESASDIVRFAVESGWVEEDQLMGGREEVERSILSILATDELNGDGTFLSDMALRRSPRRRSQRIT</sequence>
<evidence type="ECO:0000256" key="4">
    <source>
        <dbReference type="ARBA" id="ARBA00022741"/>
    </source>
</evidence>
<dbReference type="EC" id="2.7.11.1" evidence="1"/>
<dbReference type="PANTHER" id="PTHR24419">
    <property type="entry name" value="INTERLEUKIN-1 RECEPTOR-ASSOCIATED KINASE"/>
    <property type="match status" value="1"/>
</dbReference>
<evidence type="ECO:0000313" key="12">
    <source>
        <dbReference type="Proteomes" id="UP001320420"/>
    </source>
</evidence>
<dbReference type="SUPFAM" id="SSF56112">
    <property type="entry name" value="Protein kinase-like (PK-like)"/>
    <property type="match status" value="1"/>
</dbReference>
<organism evidence="11 12">
    <name type="scientific">Diatrype stigma</name>
    <dbReference type="NCBI Taxonomy" id="117547"/>
    <lineage>
        <taxon>Eukaryota</taxon>
        <taxon>Fungi</taxon>
        <taxon>Dikarya</taxon>
        <taxon>Ascomycota</taxon>
        <taxon>Pezizomycotina</taxon>
        <taxon>Sordariomycetes</taxon>
        <taxon>Xylariomycetidae</taxon>
        <taxon>Xylariales</taxon>
        <taxon>Diatrypaceae</taxon>
        <taxon>Diatrype</taxon>
    </lineage>
</organism>
<dbReference type="GO" id="GO:0072354">
    <property type="term" value="F:histone H3T3 kinase activity"/>
    <property type="evidence" value="ECO:0007669"/>
    <property type="project" value="TreeGrafter"/>
</dbReference>